<accession>A0ABM9P4E2</accession>
<keyword evidence="1" id="KW-1133">Transmembrane helix</keyword>
<feature type="transmembrane region" description="Helical" evidence="1">
    <location>
        <begin position="70"/>
        <end position="91"/>
    </location>
</feature>
<reference evidence="2 3" key="1">
    <citation type="submission" date="2024-05" db="EMBL/GenBank/DDBJ databases">
        <authorList>
            <person name="Duchaud E."/>
        </authorList>
    </citation>
    <scope>NUCLEOTIDE SEQUENCE [LARGE SCALE GENOMIC DNA]</scope>
    <source>
        <strain evidence="2">Ena-SAMPLE-TAB-13-05-2024-13:56:06:370-140302</strain>
    </source>
</reference>
<organism evidence="2 3">
    <name type="scientific">Tenacibaculum platacis</name>
    <dbReference type="NCBI Taxonomy" id="3137852"/>
    <lineage>
        <taxon>Bacteria</taxon>
        <taxon>Pseudomonadati</taxon>
        <taxon>Bacteroidota</taxon>
        <taxon>Flavobacteriia</taxon>
        <taxon>Flavobacteriales</taxon>
        <taxon>Flavobacteriaceae</taxon>
        <taxon>Tenacibaculum</taxon>
    </lineage>
</organism>
<dbReference type="NCBIfam" id="TIGR04370">
    <property type="entry name" value="glyco_rpt_poly"/>
    <property type="match status" value="1"/>
</dbReference>
<feature type="transmembrane region" description="Helical" evidence="1">
    <location>
        <begin position="154"/>
        <end position="172"/>
    </location>
</feature>
<proteinExistence type="predicted"/>
<dbReference type="Proteomes" id="UP001497416">
    <property type="component" value="Unassembled WGS sequence"/>
</dbReference>
<dbReference type="EMBL" id="CAXIXY010000006">
    <property type="protein sequence ID" value="CAL2090753.1"/>
    <property type="molecule type" value="Genomic_DNA"/>
</dbReference>
<keyword evidence="1" id="KW-0472">Membrane</keyword>
<feature type="transmembrane region" description="Helical" evidence="1">
    <location>
        <begin position="204"/>
        <end position="220"/>
    </location>
</feature>
<keyword evidence="3" id="KW-1185">Reference proteome</keyword>
<feature type="transmembrane region" description="Helical" evidence="1">
    <location>
        <begin position="414"/>
        <end position="434"/>
    </location>
</feature>
<evidence type="ECO:0008006" key="4">
    <source>
        <dbReference type="Google" id="ProtNLM"/>
    </source>
</evidence>
<feature type="transmembrane region" description="Helical" evidence="1">
    <location>
        <begin position="361"/>
        <end position="384"/>
    </location>
</feature>
<feature type="transmembrane region" description="Helical" evidence="1">
    <location>
        <begin position="181"/>
        <end position="198"/>
    </location>
</feature>
<feature type="transmembrane region" description="Helical" evidence="1">
    <location>
        <begin position="232"/>
        <end position="249"/>
    </location>
</feature>
<dbReference type="RefSeq" id="WP_348713004.1">
    <property type="nucleotide sequence ID" value="NZ_CAXIXY010000006.1"/>
</dbReference>
<evidence type="ECO:0000313" key="2">
    <source>
        <dbReference type="EMBL" id="CAL2090753.1"/>
    </source>
</evidence>
<sequence length="441" mass="51497">MILFCFIWLFIVFFTVLIKDKQKDLFSPGKFVAIKNIIFNLPFILFIYFNPEMFPEEILRVCQVDLEDAFLWYTFVKTLSFISLILGINFYSRKREKVKHNVIRNSYFSIKLTSLIFLGIGIGAYIIFLSSAGGITNLLLNLSSRVELQSGQKVLFFLPFLNLSVLFYMLVVKMKRTNRNVLFLVLIVIISFLIYSSLGGRKNSLYLLIMLVVGYNYIIKPIKVREISKIKILTAVSFVAFYILIIPLIRRPNGLEELFSSSTDLVEIFQIRDLVYSISYTYIDVFAANYFHLDNLWFFNGVGDIFLNAFSSVDSKSYLPPIDDGVYFRSIVSYNRYFSPPTPRGLLTNSSWPIENFGFSYANFSLFGVVLFFFLQGVVFAYFYKLITKNKFKVIFVFLYVFVIFNFNFSNLRIVQFILTIPIILLAYLIFRVFDLKKQFK</sequence>
<gene>
    <name evidence="2" type="ORF">T190607A01A_40076</name>
</gene>
<feature type="transmembrane region" description="Helical" evidence="1">
    <location>
        <begin position="112"/>
        <end position="134"/>
    </location>
</feature>
<evidence type="ECO:0000313" key="3">
    <source>
        <dbReference type="Proteomes" id="UP001497416"/>
    </source>
</evidence>
<protein>
    <recommendedName>
        <fullName evidence="4">Oligosaccharide repeat unit polymerase</fullName>
    </recommendedName>
</protein>
<comment type="caution">
    <text evidence="2">The sequence shown here is derived from an EMBL/GenBank/DDBJ whole genome shotgun (WGS) entry which is preliminary data.</text>
</comment>
<feature type="transmembrane region" description="Helical" evidence="1">
    <location>
        <begin position="391"/>
        <end position="408"/>
    </location>
</feature>
<keyword evidence="1" id="KW-0812">Transmembrane</keyword>
<evidence type="ECO:0000256" key="1">
    <source>
        <dbReference type="SAM" id="Phobius"/>
    </source>
</evidence>
<name>A0ABM9P4E2_9FLAO</name>